<keyword evidence="1" id="KW-1133">Transmembrane helix</keyword>
<comment type="caution">
    <text evidence="3">The sequence shown here is derived from an EMBL/GenBank/DDBJ whole genome shotgun (WGS) entry which is preliminary data.</text>
</comment>
<accession>A0A3E2UDI6</accession>
<feature type="transmembrane region" description="Helical" evidence="1">
    <location>
        <begin position="21"/>
        <end position="40"/>
    </location>
</feature>
<name>A0A3E2UDI6_9FIRM</name>
<dbReference type="PANTHER" id="PTHR30572">
    <property type="entry name" value="MEMBRANE COMPONENT OF TRANSPORTER-RELATED"/>
    <property type="match status" value="1"/>
</dbReference>
<dbReference type="Pfam" id="PF12704">
    <property type="entry name" value="MacB_PCD"/>
    <property type="match status" value="1"/>
</dbReference>
<evidence type="ECO:0000313" key="3">
    <source>
        <dbReference type="EMBL" id="RGB94268.1"/>
    </source>
</evidence>
<reference evidence="3 4" key="1">
    <citation type="submission" date="2018-08" db="EMBL/GenBank/DDBJ databases">
        <title>A genome reference for cultivated species of the human gut microbiota.</title>
        <authorList>
            <person name="Zou Y."/>
            <person name="Xue W."/>
            <person name="Luo G."/>
        </authorList>
    </citation>
    <scope>NUCLEOTIDE SEQUENCE [LARGE SCALE GENOMIC DNA]</scope>
    <source>
        <strain evidence="3 4">AF29-11BH</strain>
    </source>
</reference>
<dbReference type="EMBL" id="QVEW01000019">
    <property type="protein sequence ID" value="RGB94268.1"/>
    <property type="molecule type" value="Genomic_DNA"/>
</dbReference>
<sequence>MKTNSFSYYIWLSTVQFCHEFKINVILIVSMALGLLFPIFCLGNINVFVQNIKTMRIQGGADTTVLTLYGEDVAFQDVQRTIQNVGIKSADFALIAYCNSTVDWNDERHSEVVYYTTENITDFEMFVPVAGESVFSKNQNTCIIEKTDLEQYGELSIGDTVTVDGQAYKLAGVYSSVRNNGKIFLPLAPQTSKGALQYSRIYFRNTQQSDLERLCTALETIGLKVRSVRNGEQDFQKLLSQCIQQSVLIFSAGAVSLLFAGLNIGLVLTGKILHNKRLIGIHMALGSSYSTELFSALVENLLCFAAAFILDLVLVQLLRPTAPQTFALALTAGVYIGAFVFGAGMVLLVTWATMRNLKRRKLVELMERVS</sequence>
<dbReference type="InterPro" id="IPR025857">
    <property type="entry name" value="MacB_PCD"/>
</dbReference>
<evidence type="ECO:0000256" key="1">
    <source>
        <dbReference type="SAM" id="Phobius"/>
    </source>
</evidence>
<proteinExistence type="predicted"/>
<dbReference type="InterPro" id="IPR050250">
    <property type="entry name" value="Macrolide_Exporter_MacB"/>
</dbReference>
<dbReference type="Proteomes" id="UP000260783">
    <property type="component" value="Unassembled WGS sequence"/>
</dbReference>
<organism evidence="3 4">
    <name type="scientific">Faecalibacterium prausnitzii</name>
    <dbReference type="NCBI Taxonomy" id="853"/>
    <lineage>
        <taxon>Bacteria</taxon>
        <taxon>Bacillati</taxon>
        <taxon>Bacillota</taxon>
        <taxon>Clostridia</taxon>
        <taxon>Eubacteriales</taxon>
        <taxon>Oscillospiraceae</taxon>
        <taxon>Faecalibacterium</taxon>
    </lineage>
</organism>
<keyword evidence="1" id="KW-0812">Transmembrane</keyword>
<feature type="transmembrane region" description="Helical" evidence="1">
    <location>
        <begin position="326"/>
        <end position="352"/>
    </location>
</feature>
<evidence type="ECO:0000313" key="4">
    <source>
        <dbReference type="Proteomes" id="UP000260783"/>
    </source>
</evidence>
<feature type="transmembrane region" description="Helical" evidence="1">
    <location>
        <begin position="247"/>
        <end position="273"/>
    </location>
</feature>
<dbReference type="GO" id="GO:0005886">
    <property type="term" value="C:plasma membrane"/>
    <property type="evidence" value="ECO:0007669"/>
    <property type="project" value="TreeGrafter"/>
</dbReference>
<evidence type="ECO:0000259" key="2">
    <source>
        <dbReference type="Pfam" id="PF12704"/>
    </source>
</evidence>
<feature type="domain" description="MacB-like periplasmic core" evidence="2">
    <location>
        <begin position="32"/>
        <end position="214"/>
    </location>
</feature>
<feature type="transmembrane region" description="Helical" evidence="1">
    <location>
        <begin position="293"/>
        <end position="314"/>
    </location>
</feature>
<dbReference type="PANTHER" id="PTHR30572:SF4">
    <property type="entry name" value="ABC TRANSPORTER PERMEASE YTRF"/>
    <property type="match status" value="1"/>
</dbReference>
<keyword evidence="1" id="KW-0472">Membrane</keyword>
<dbReference type="GO" id="GO:0022857">
    <property type="term" value="F:transmembrane transporter activity"/>
    <property type="evidence" value="ECO:0007669"/>
    <property type="project" value="TreeGrafter"/>
</dbReference>
<dbReference type="AlphaFoldDB" id="A0A3E2UDI6"/>
<gene>
    <name evidence="3" type="ORF">DWZ04_14010</name>
</gene>
<dbReference type="RefSeq" id="WP_117527994.1">
    <property type="nucleotide sequence ID" value="NZ_JAQCXC010000015.1"/>
</dbReference>
<protein>
    <submittedName>
        <fullName evidence="3">ABC transporter permease</fullName>
    </submittedName>
</protein>